<dbReference type="InterPro" id="IPR025662">
    <property type="entry name" value="Sigma_54_int_dom_ATP-bd_1"/>
</dbReference>
<dbReference type="SUPFAM" id="SSF46689">
    <property type="entry name" value="Homeodomain-like"/>
    <property type="match status" value="1"/>
</dbReference>
<evidence type="ECO:0000256" key="1">
    <source>
        <dbReference type="ARBA" id="ARBA00022741"/>
    </source>
</evidence>
<evidence type="ECO:0000313" key="7">
    <source>
        <dbReference type="EMBL" id="MDT8899955.1"/>
    </source>
</evidence>
<accession>A0ABU3NT01</accession>
<feature type="domain" description="Sigma-54 factor interaction" evidence="5">
    <location>
        <begin position="257"/>
        <end position="486"/>
    </location>
</feature>
<dbReference type="Pfam" id="PF02954">
    <property type="entry name" value="HTH_8"/>
    <property type="match status" value="1"/>
</dbReference>
<dbReference type="PROSITE" id="PS00675">
    <property type="entry name" value="SIGMA54_INTERACT_1"/>
    <property type="match status" value="1"/>
</dbReference>
<keyword evidence="2" id="KW-0067">ATP-binding</keyword>
<evidence type="ECO:0000256" key="3">
    <source>
        <dbReference type="ARBA" id="ARBA00023015"/>
    </source>
</evidence>
<dbReference type="InterPro" id="IPR002078">
    <property type="entry name" value="Sigma_54_int"/>
</dbReference>
<reference evidence="7 8" key="1">
    <citation type="submission" date="2023-07" db="EMBL/GenBank/DDBJ databases">
        <title>The novel representative of Negativicutes class, Anaeroselena agilis gen. nov. sp. nov.</title>
        <authorList>
            <person name="Prokofeva M.I."/>
            <person name="Elcheninov A.G."/>
            <person name="Klyukina A."/>
            <person name="Kublanov I.V."/>
            <person name="Frolov E.N."/>
            <person name="Podosokorskaya O.A."/>
        </authorList>
    </citation>
    <scope>NUCLEOTIDE SEQUENCE [LARGE SCALE GENOMIC DNA]</scope>
    <source>
        <strain evidence="7 8">4137-cl</strain>
    </source>
</reference>
<evidence type="ECO:0000256" key="2">
    <source>
        <dbReference type="ARBA" id="ARBA00022840"/>
    </source>
</evidence>
<dbReference type="SUPFAM" id="SSF51735">
    <property type="entry name" value="NAD(P)-binding Rossmann-fold domains"/>
    <property type="match status" value="1"/>
</dbReference>
<dbReference type="InterPro" id="IPR002197">
    <property type="entry name" value="HTH_Fis"/>
</dbReference>
<dbReference type="PROSITE" id="PS50045">
    <property type="entry name" value="SIGMA54_INTERACT_4"/>
    <property type="match status" value="1"/>
</dbReference>
<dbReference type="EMBL" id="JAUOZS010000001">
    <property type="protein sequence ID" value="MDT8899955.1"/>
    <property type="molecule type" value="Genomic_DNA"/>
</dbReference>
<keyword evidence="1" id="KW-0547">Nucleotide-binding</keyword>
<dbReference type="Gene3D" id="1.10.8.60">
    <property type="match status" value="1"/>
</dbReference>
<protein>
    <submittedName>
        <fullName evidence="7">Sigma 54-interacting transcriptional regulator</fullName>
    </submittedName>
</protein>
<dbReference type="InterPro" id="IPR025944">
    <property type="entry name" value="Sigma_54_int_dom_CS"/>
</dbReference>
<dbReference type="SMART" id="SM00091">
    <property type="entry name" value="PAS"/>
    <property type="match status" value="1"/>
</dbReference>
<dbReference type="InterPro" id="IPR003593">
    <property type="entry name" value="AAA+_ATPase"/>
</dbReference>
<dbReference type="Pfam" id="PF00989">
    <property type="entry name" value="PAS"/>
    <property type="match status" value="1"/>
</dbReference>
<dbReference type="Pfam" id="PF25601">
    <property type="entry name" value="AAA_lid_14"/>
    <property type="match status" value="1"/>
</dbReference>
<feature type="domain" description="PAS" evidence="6">
    <location>
        <begin position="115"/>
        <end position="163"/>
    </location>
</feature>
<keyword evidence="4" id="KW-0804">Transcription</keyword>
<dbReference type="Gene3D" id="3.30.450.20">
    <property type="entry name" value="PAS domain"/>
    <property type="match status" value="1"/>
</dbReference>
<dbReference type="InterPro" id="IPR058031">
    <property type="entry name" value="AAA_lid_NorR"/>
</dbReference>
<dbReference type="InterPro" id="IPR036291">
    <property type="entry name" value="NAD(P)-bd_dom_sf"/>
</dbReference>
<dbReference type="CDD" id="cd00130">
    <property type="entry name" value="PAS"/>
    <property type="match status" value="1"/>
</dbReference>
<dbReference type="SUPFAM" id="SSF55785">
    <property type="entry name" value="PYP-like sensor domain (PAS domain)"/>
    <property type="match status" value="1"/>
</dbReference>
<evidence type="ECO:0000259" key="5">
    <source>
        <dbReference type="PROSITE" id="PS50045"/>
    </source>
</evidence>
<evidence type="ECO:0000313" key="8">
    <source>
        <dbReference type="Proteomes" id="UP001254848"/>
    </source>
</evidence>
<proteinExistence type="predicted"/>
<evidence type="ECO:0000256" key="4">
    <source>
        <dbReference type="ARBA" id="ARBA00023163"/>
    </source>
</evidence>
<comment type="caution">
    <text evidence="7">The sequence shown here is derived from an EMBL/GenBank/DDBJ whole genome shotgun (WGS) entry which is preliminary data.</text>
</comment>
<dbReference type="PROSITE" id="PS50112">
    <property type="entry name" value="PAS"/>
    <property type="match status" value="1"/>
</dbReference>
<dbReference type="CDD" id="cd00009">
    <property type="entry name" value="AAA"/>
    <property type="match status" value="1"/>
</dbReference>
<dbReference type="InterPro" id="IPR013767">
    <property type="entry name" value="PAS_fold"/>
</dbReference>
<evidence type="ECO:0000259" key="6">
    <source>
        <dbReference type="PROSITE" id="PS50112"/>
    </source>
</evidence>
<dbReference type="PANTHER" id="PTHR32071">
    <property type="entry name" value="TRANSCRIPTIONAL REGULATORY PROTEIN"/>
    <property type="match status" value="1"/>
</dbReference>
<dbReference type="InterPro" id="IPR027417">
    <property type="entry name" value="P-loop_NTPase"/>
</dbReference>
<keyword evidence="3" id="KW-0805">Transcription regulation</keyword>
<name>A0ABU3NT01_9FIRM</name>
<dbReference type="PRINTS" id="PR01590">
    <property type="entry name" value="HTHFIS"/>
</dbReference>
<keyword evidence="8" id="KW-1185">Reference proteome</keyword>
<organism evidence="7 8">
    <name type="scientific">Anaeroselena agilis</name>
    <dbReference type="NCBI Taxonomy" id="3063788"/>
    <lineage>
        <taxon>Bacteria</taxon>
        <taxon>Bacillati</taxon>
        <taxon>Bacillota</taxon>
        <taxon>Negativicutes</taxon>
        <taxon>Acetonemataceae</taxon>
        <taxon>Anaeroselena</taxon>
    </lineage>
</organism>
<dbReference type="RefSeq" id="WP_413778519.1">
    <property type="nucleotide sequence ID" value="NZ_JAUOZS010000001.1"/>
</dbReference>
<gene>
    <name evidence="7" type="ORF">Q4T40_01665</name>
</gene>
<dbReference type="SUPFAM" id="SSF52540">
    <property type="entry name" value="P-loop containing nucleoside triphosphate hydrolases"/>
    <property type="match status" value="1"/>
</dbReference>
<dbReference type="Pfam" id="PF00158">
    <property type="entry name" value="Sigma54_activat"/>
    <property type="match status" value="1"/>
</dbReference>
<dbReference type="PROSITE" id="PS00688">
    <property type="entry name" value="SIGMA54_INTERACT_3"/>
    <property type="match status" value="1"/>
</dbReference>
<sequence length="568" mass="62159">MHKIAIIGLGKGGTVVYQTLKTTKNVSILGVADIDPKASGALLAKRDGVFFTTDFTALLALPGVDIFIEATGRSEVREKLLALKPAGAIVMDGKAAELMLTILDEKRQLIEIKNIKGELDAILNSVQEGIAVAGMDGTVKYVNPSFVKISGISAKDRIGENTFRSSPDGALARCLRTRQPVFGRRSVIGGTDIEVVSNAAPILAGDKGEMVGAVAVFQPLTDVMRLMDQLQRQSRLLERLSVKFGEVTSAKYSFDDVLGADPALRQVVEVARKIADTNSTVLVMGESGTGKELIAHAIHNTSSRRSFPFIRVNCAAIPETLLESEFFGHEKGAFTGATESKMGKFELANRGTIFLDEIGDMPHQLQGKLLRVLQEREIERVGGTRPKPVDVRVIAATNRDLAKLIAAGTFREDLYYRLKVIELTIPPLRRRKEDIPLLVENALAKFNRLLGKRIRGFSAEALAELRRYDWPGNLRELENVVERAVVTTDGDTITAAKLGPLVDLPKRDLSLRDTEIMTFEEMERRLIELAVAKHGHNLEGKKQAAAALGISLATLYNKLRRYGLGDTK</sequence>
<dbReference type="InterPro" id="IPR000014">
    <property type="entry name" value="PAS"/>
</dbReference>
<dbReference type="Proteomes" id="UP001254848">
    <property type="component" value="Unassembled WGS sequence"/>
</dbReference>
<dbReference type="SMART" id="SM00382">
    <property type="entry name" value="AAA"/>
    <property type="match status" value="1"/>
</dbReference>
<dbReference type="InterPro" id="IPR035965">
    <property type="entry name" value="PAS-like_dom_sf"/>
</dbReference>
<dbReference type="Gene3D" id="3.40.50.300">
    <property type="entry name" value="P-loop containing nucleotide triphosphate hydrolases"/>
    <property type="match status" value="1"/>
</dbReference>
<dbReference type="Gene3D" id="1.10.10.60">
    <property type="entry name" value="Homeodomain-like"/>
    <property type="match status" value="1"/>
</dbReference>
<dbReference type="InterPro" id="IPR009057">
    <property type="entry name" value="Homeodomain-like_sf"/>
</dbReference>
<dbReference type="Gene3D" id="3.40.50.720">
    <property type="entry name" value="NAD(P)-binding Rossmann-like Domain"/>
    <property type="match status" value="1"/>
</dbReference>